<dbReference type="NCBIfam" id="TIGR00254">
    <property type="entry name" value="GGDEF"/>
    <property type="match status" value="1"/>
</dbReference>
<dbReference type="FunFam" id="3.30.70.270:FF:000001">
    <property type="entry name" value="Diguanylate cyclase domain protein"/>
    <property type="match status" value="1"/>
</dbReference>
<protein>
    <submittedName>
        <fullName evidence="4">Diguanylate cyclase</fullName>
    </submittedName>
</protein>
<keyword evidence="1" id="KW-0597">Phosphoprotein</keyword>
<evidence type="ECO:0000313" key="4">
    <source>
        <dbReference type="EMBL" id="KQL52774.1"/>
    </source>
</evidence>
<dbReference type="PANTHER" id="PTHR45138">
    <property type="entry name" value="REGULATORY COMPONENTS OF SENSORY TRANSDUCTION SYSTEM"/>
    <property type="match status" value="1"/>
</dbReference>
<name>A0A0Q3TFE8_9BACI</name>
<dbReference type="GO" id="GO:0052621">
    <property type="term" value="F:diguanylate cyclase activity"/>
    <property type="evidence" value="ECO:0007669"/>
    <property type="project" value="TreeGrafter"/>
</dbReference>
<comment type="caution">
    <text evidence="4">The sequence shown here is derived from an EMBL/GenBank/DDBJ whole genome shotgun (WGS) entry which is preliminary data.</text>
</comment>
<dbReference type="GO" id="GO:0043709">
    <property type="term" value="P:cell adhesion involved in single-species biofilm formation"/>
    <property type="evidence" value="ECO:0007669"/>
    <property type="project" value="TreeGrafter"/>
</dbReference>
<dbReference type="InterPro" id="IPR011006">
    <property type="entry name" value="CheY-like_superfamily"/>
</dbReference>
<evidence type="ECO:0000259" key="3">
    <source>
        <dbReference type="PROSITE" id="PS50887"/>
    </source>
</evidence>
<dbReference type="InterPro" id="IPR043128">
    <property type="entry name" value="Rev_trsase/Diguanyl_cyclase"/>
</dbReference>
<dbReference type="CDD" id="cd17574">
    <property type="entry name" value="REC_OmpR"/>
    <property type="match status" value="1"/>
</dbReference>
<dbReference type="PANTHER" id="PTHR45138:SF9">
    <property type="entry name" value="DIGUANYLATE CYCLASE DGCM-RELATED"/>
    <property type="match status" value="1"/>
</dbReference>
<dbReference type="GO" id="GO:0000160">
    <property type="term" value="P:phosphorelay signal transduction system"/>
    <property type="evidence" value="ECO:0007669"/>
    <property type="project" value="InterPro"/>
</dbReference>
<feature type="modified residue" description="4-aspartylphosphate" evidence="1">
    <location>
        <position position="466"/>
    </location>
</feature>
<dbReference type="SMART" id="SM00267">
    <property type="entry name" value="GGDEF"/>
    <property type="match status" value="1"/>
</dbReference>
<reference evidence="4 5" key="1">
    <citation type="submission" date="2015-09" db="EMBL/GenBank/DDBJ databases">
        <title>Genome sequencing project for genomic taxonomy and phylogenomics of Bacillus-like bacteria.</title>
        <authorList>
            <person name="Liu B."/>
            <person name="Wang J."/>
            <person name="Zhu Y."/>
            <person name="Liu G."/>
            <person name="Chen Q."/>
            <person name="Chen Z."/>
            <person name="Lan J."/>
            <person name="Che J."/>
            <person name="Ge C."/>
            <person name="Shi H."/>
            <person name="Pan Z."/>
            <person name="Liu X."/>
        </authorList>
    </citation>
    <scope>NUCLEOTIDE SEQUENCE [LARGE SCALE GENOMIC DNA]</scope>
    <source>
        <strain evidence="4 5">LMG 18435</strain>
    </source>
</reference>
<dbReference type="PROSITE" id="PS50887">
    <property type="entry name" value="GGDEF"/>
    <property type="match status" value="1"/>
</dbReference>
<feature type="domain" description="Response regulatory" evidence="2">
    <location>
        <begin position="112"/>
        <end position="228"/>
    </location>
</feature>
<dbReference type="Gene3D" id="3.40.50.2300">
    <property type="match status" value="2"/>
</dbReference>
<evidence type="ECO:0000259" key="2">
    <source>
        <dbReference type="PROSITE" id="PS50110"/>
    </source>
</evidence>
<dbReference type="InterPro" id="IPR050469">
    <property type="entry name" value="Diguanylate_Cyclase"/>
</dbReference>
<dbReference type="Pfam" id="PF00990">
    <property type="entry name" value="GGDEF"/>
    <property type="match status" value="1"/>
</dbReference>
<dbReference type="CDD" id="cd01949">
    <property type="entry name" value="GGDEF"/>
    <property type="match status" value="1"/>
</dbReference>
<organism evidence="4 5">
    <name type="scientific">Heyndrickxia shackletonii</name>
    <dbReference type="NCBI Taxonomy" id="157838"/>
    <lineage>
        <taxon>Bacteria</taxon>
        <taxon>Bacillati</taxon>
        <taxon>Bacillota</taxon>
        <taxon>Bacilli</taxon>
        <taxon>Bacillales</taxon>
        <taxon>Bacillaceae</taxon>
        <taxon>Heyndrickxia</taxon>
    </lineage>
</organism>
<feature type="modified residue" description="4-aspartylphosphate" evidence="1">
    <location>
        <position position="161"/>
    </location>
</feature>
<dbReference type="STRING" id="157838.AN964_04060"/>
<dbReference type="OrthoDB" id="9759607at2"/>
<dbReference type="SUPFAM" id="SSF52172">
    <property type="entry name" value="CheY-like"/>
    <property type="match status" value="2"/>
</dbReference>
<dbReference type="PATRIC" id="fig|157838.3.peg.902"/>
<dbReference type="InterPro" id="IPR001789">
    <property type="entry name" value="Sig_transdc_resp-reg_receiver"/>
</dbReference>
<dbReference type="InterPro" id="IPR000160">
    <property type="entry name" value="GGDEF_dom"/>
</dbReference>
<dbReference type="SMART" id="SM00448">
    <property type="entry name" value="REC"/>
    <property type="match status" value="2"/>
</dbReference>
<keyword evidence="5" id="KW-1185">Reference proteome</keyword>
<accession>A0A0Q3TFE8</accession>
<proteinExistence type="predicted"/>
<dbReference type="RefSeq" id="WP_055738479.1">
    <property type="nucleotide sequence ID" value="NZ_JAAIWL010000015.1"/>
</dbReference>
<dbReference type="InterPro" id="IPR029787">
    <property type="entry name" value="Nucleotide_cyclase"/>
</dbReference>
<dbReference type="SUPFAM" id="SSF55073">
    <property type="entry name" value="Nucleotide cyclase"/>
    <property type="match status" value="1"/>
</dbReference>
<feature type="domain" description="Response regulatory" evidence="2">
    <location>
        <begin position="410"/>
        <end position="532"/>
    </location>
</feature>
<dbReference type="EMBL" id="LJJC01000004">
    <property type="protein sequence ID" value="KQL52774.1"/>
    <property type="molecule type" value="Genomic_DNA"/>
</dbReference>
<dbReference type="PROSITE" id="PS50110">
    <property type="entry name" value="RESPONSE_REGULATORY"/>
    <property type="match status" value="2"/>
</dbReference>
<feature type="domain" description="GGDEF" evidence="3">
    <location>
        <begin position="268"/>
        <end position="401"/>
    </location>
</feature>
<dbReference type="Proteomes" id="UP000051888">
    <property type="component" value="Unassembled WGS sequence"/>
</dbReference>
<dbReference type="Gene3D" id="3.30.70.270">
    <property type="match status" value="1"/>
</dbReference>
<dbReference type="GO" id="GO:1902201">
    <property type="term" value="P:negative regulation of bacterial-type flagellum-dependent cell motility"/>
    <property type="evidence" value="ECO:0007669"/>
    <property type="project" value="TreeGrafter"/>
</dbReference>
<sequence length="536" mass="62296">MDLSKYRNLLIKKIMEQVAEWCESDAEIMISNSEVHRFLHSIKGTSGTLELEGIHRISETLLEQLSSFHKKEWKGQELREFLSELMELTYSYGHFEEVEMKKQQSRNGDVPLIQIIDDDISILILLKDFLEKKGWMVITNSTSNKAVSQYFDLQPDCVVIDVNLPNKNGFEIIEDLQIHSNKHFVPIVMISVFNDRNTRIKAFKMGADDFIQKPIDLEEFAVRIERHLLRKQIYDQSVLLDELTNLYNRRYLKVVYDRSMEEWKRNNQQFSIAILDIDYFKKINDRYGHVTGDLVLSTFALFLAENTRSNDLVFRYGGEEFIILFQNTDYHKAYEIVSRLLADFTTKCFEANGEVFFVTFSAGITGICSKETTMDSAINAADQALYTAKNLGRSRVECFNQSLMEQKKLFISVIDDDPIIRSMLKSRLQEAEFNHYVSNIHTFENGPSFFQSGILEYPGEHFLILDGVMPIMDGIEVLQKVKQTERNNVSVIMLTGRNSEDDIAKALELGADDYMTKPFHMNDLQERIMRLIQRKK</sequence>
<dbReference type="GO" id="GO:0005886">
    <property type="term" value="C:plasma membrane"/>
    <property type="evidence" value="ECO:0007669"/>
    <property type="project" value="TreeGrafter"/>
</dbReference>
<evidence type="ECO:0000256" key="1">
    <source>
        <dbReference type="PROSITE-ProRule" id="PRU00169"/>
    </source>
</evidence>
<evidence type="ECO:0000313" key="5">
    <source>
        <dbReference type="Proteomes" id="UP000051888"/>
    </source>
</evidence>
<dbReference type="CDD" id="cd00156">
    <property type="entry name" value="REC"/>
    <property type="match status" value="1"/>
</dbReference>
<dbReference type="Pfam" id="PF00072">
    <property type="entry name" value="Response_reg"/>
    <property type="match status" value="2"/>
</dbReference>
<dbReference type="AlphaFoldDB" id="A0A0Q3TFE8"/>
<gene>
    <name evidence="4" type="ORF">AN964_04060</name>
</gene>